<dbReference type="PANTHER" id="PTHR21716">
    <property type="entry name" value="TRANSMEMBRANE PROTEIN"/>
    <property type="match status" value="1"/>
</dbReference>
<feature type="transmembrane region" description="Helical" evidence="7">
    <location>
        <begin position="118"/>
        <end position="139"/>
    </location>
</feature>
<dbReference type="InterPro" id="IPR002549">
    <property type="entry name" value="AI-2E-like"/>
</dbReference>
<feature type="transmembrane region" description="Helical" evidence="7">
    <location>
        <begin position="249"/>
        <end position="271"/>
    </location>
</feature>
<dbReference type="Pfam" id="PF01594">
    <property type="entry name" value="AI-2E_transport"/>
    <property type="match status" value="1"/>
</dbReference>
<dbReference type="OrthoDB" id="9799225at2"/>
<reference evidence="8 9" key="1">
    <citation type="submission" date="2016-10" db="EMBL/GenBank/DDBJ databases">
        <authorList>
            <person name="de Groot N.N."/>
        </authorList>
    </citation>
    <scope>NUCLEOTIDE SEQUENCE [LARGE SCALE GENOMIC DNA]</scope>
    <source>
        <strain evidence="8 9">DSM 16859</strain>
    </source>
</reference>
<protein>
    <submittedName>
        <fullName evidence="8">Predicted PurR-regulated permease PerM</fullName>
    </submittedName>
</protein>
<feature type="transmembrane region" description="Helical" evidence="7">
    <location>
        <begin position="58"/>
        <end position="79"/>
    </location>
</feature>
<feature type="transmembrane region" description="Helical" evidence="7">
    <location>
        <begin position="314"/>
        <end position="332"/>
    </location>
</feature>
<evidence type="ECO:0000313" key="8">
    <source>
        <dbReference type="EMBL" id="SER82368.1"/>
    </source>
</evidence>
<feature type="transmembrane region" description="Helical" evidence="7">
    <location>
        <begin position="352"/>
        <end position="374"/>
    </location>
</feature>
<dbReference type="STRING" id="64702.SAMN05443377_11249"/>
<dbReference type="GO" id="GO:0055085">
    <property type="term" value="P:transmembrane transport"/>
    <property type="evidence" value="ECO:0007669"/>
    <property type="project" value="TreeGrafter"/>
</dbReference>
<evidence type="ECO:0000256" key="2">
    <source>
        <dbReference type="ARBA" id="ARBA00009773"/>
    </source>
</evidence>
<evidence type="ECO:0000256" key="1">
    <source>
        <dbReference type="ARBA" id="ARBA00004141"/>
    </source>
</evidence>
<evidence type="ECO:0000256" key="4">
    <source>
        <dbReference type="ARBA" id="ARBA00022989"/>
    </source>
</evidence>
<organism evidence="8 9">
    <name type="scientific">Propionibacterium cyclohexanicum</name>
    <dbReference type="NCBI Taxonomy" id="64702"/>
    <lineage>
        <taxon>Bacteria</taxon>
        <taxon>Bacillati</taxon>
        <taxon>Actinomycetota</taxon>
        <taxon>Actinomycetes</taxon>
        <taxon>Propionibacteriales</taxon>
        <taxon>Propionibacteriaceae</taxon>
        <taxon>Propionibacterium</taxon>
    </lineage>
</organism>
<keyword evidence="3 7" id="KW-0812">Transmembrane</keyword>
<dbReference type="EMBL" id="FOGZ01000012">
    <property type="protein sequence ID" value="SER82368.1"/>
    <property type="molecule type" value="Genomic_DNA"/>
</dbReference>
<comment type="subcellular location">
    <subcellularLocation>
        <location evidence="1">Membrane</location>
        <topology evidence="1">Multi-pass membrane protein</topology>
    </subcellularLocation>
</comment>
<feature type="region of interest" description="Disordered" evidence="6">
    <location>
        <begin position="1"/>
        <end position="52"/>
    </location>
</feature>
<evidence type="ECO:0000313" key="9">
    <source>
        <dbReference type="Proteomes" id="UP000198815"/>
    </source>
</evidence>
<dbReference type="AlphaFoldDB" id="A0A1H9SBS6"/>
<dbReference type="PANTHER" id="PTHR21716:SF64">
    <property type="entry name" value="AI-2 TRANSPORT PROTEIN TQSA"/>
    <property type="match status" value="1"/>
</dbReference>
<keyword evidence="9" id="KW-1185">Reference proteome</keyword>
<sequence length="405" mass="44167">MTGDEQEEPGVRREEQVGETPAATGQRPEAASAPAQQVTQDHPPEAIAQGPFRGQPHWLPRLTVILMAMAGVAGTLWTFQQLSWLIAPAFFGANLVIAVYPVYTFLRHRHLPSWLAGLLMALVLIAAMVVLALSMVWAVSTLIDAIPGYVPRFVVLYNDLRTFLVEHGVDADPMSSVSNYFDPAHIISVVTGLLGSISGTVGAATVAFSTMLMVLIDSTGWSERMKLATGSHPRITHAMNGFAHGTRRYWLASTLFGLIMAALNGIALRAFDVPLMGVWMILTFITTYVPTVGFFFAMVPPVLLALLVNGWQNALWLMIVYFITTWVVQGYFQPKVTGNAVGVNITVSFLSLLFWAWVFGPLGAIIALPATQFVKSLVIDADPKSRWVNAFFATDPDLSDADSQT</sequence>
<proteinExistence type="inferred from homology"/>
<feature type="transmembrane region" description="Helical" evidence="7">
    <location>
        <begin position="85"/>
        <end position="106"/>
    </location>
</feature>
<evidence type="ECO:0000256" key="3">
    <source>
        <dbReference type="ARBA" id="ARBA00022692"/>
    </source>
</evidence>
<gene>
    <name evidence="8" type="ORF">SAMN05443377_11249</name>
</gene>
<evidence type="ECO:0000256" key="5">
    <source>
        <dbReference type="ARBA" id="ARBA00023136"/>
    </source>
</evidence>
<feature type="transmembrane region" description="Helical" evidence="7">
    <location>
        <begin position="277"/>
        <end position="307"/>
    </location>
</feature>
<dbReference type="Proteomes" id="UP000198815">
    <property type="component" value="Unassembled WGS sequence"/>
</dbReference>
<dbReference type="GO" id="GO:0016020">
    <property type="term" value="C:membrane"/>
    <property type="evidence" value="ECO:0007669"/>
    <property type="project" value="UniProtKB-SubCell"/>
</dbReference>
<evidence type="ECO:0000256" key="7">
    <source>
        <dbReference type="SAM" id="Phobius"/>
    </source>
</evidence>
<feature type="transmembrane region" description="Helical" evidence="7">
    <location>
        <begin position="186"/>
        <end position="216"/>
    </location>
</feature>
<name>A0A1H9SBS6_9ACTN</name>
<accession>A0A1H9SBS6</accession>
<comment type="similarity">
    <text evidence="2">Belongs to the autoinducer-2 exporter (AI-2E) (TC 2.A.86) family.</text>
</comment>
<keyword evidence="5 7" id="KW-0472">Membrane</keyword>
<keyword evidence="4 7" id="KW-1133">Transmembrane helix</keyword>
<evidence type="ECO:0000256" key="6">
    <source>
        <dbReference type="SAM" id="MobiDB-lite"/>
    </source>
</evidence>
<dbReference type="RefSeq" id="WP_091969525.1">
    <property type="nucleotide sequence ID" value="NZ_FOGZ01000012.1"/>
</dbReference>